<dbReference type="SUPFAM" id="SSF103647">
    <property type="entry name" value="TSP type-3 repeat"/>
    <property type="match status" value="1"/>
</dbReference>
<accession>A0ABW5TQM1</accession>
<evidence type="ECO:0000313" key="3">
    <source>
        <dbReference type="Proteomes" id="UP001597546"/>
    </source>
</evidence>
<proteinExistence type="predicted"/>
<gene>
    <name evidence="2" type="ORF">ACFSSE_03505</name>
</gene>
<sequence>MKKSLNLLFAGILVSATTFAQEKSATATQAKTFGGREQYKTFSIGVSAGVLAPVVVIGGSNDFTNWNTDFGYSVYLKKQLFHSFGLQGSLLFGNLSGDNTDAPNGLQGNYKSFDTKIAYAADFKGVLNLGSINFMRKENAVNFTASAGLGLMAYAPSYVNAANATIDWKGKAEGGKDYIREAYFPIGVGTKFKLSDCVSLDLGYTMNFVDGDNVDANYGKPISKDKFSYTSLGLEFALGSKSKPNLVWANPAALVYDELKDNSLKEDVSKLKVRTTTVEGQIIDLKKDTDGDGVADHLDKCPNTPSTVKVDGAGCPLNVIKN</sequence>
<keyword evidence="3" id="KW-1185">Reference proteome</keyword>
<dbReference type="EMBL" id="JBHULV010000008">
    <property type="protein sequence ID" value="MFD2730758.1"/>
    <property type="molecule type" value="Genomic_DNA"/>
</dbReference>
<keyword evidence="1" id="KW-0732">Signal</keyword>
<evidence type="ECO:0000256" key="1">
    <source>
        <dbReference type="SAM" id="SignalP"/>
    </source>
</evidence>
<protein>
    <submittedName>
        <fullName evidence="2">OmpA family protein</fullName>
    </submittedName>
</protein>
<dbReference type="InterPro" id="IPR028974">
    <property type="entry name" value="TSP_type-3_rpt"/>
</dbReference>
<name>A0ABW5TQM1_9SPHI</name>
<reference evidence="3" key="1">
    <citation type="journal article" date="2019" name="Int. J. Syst. Evol. Microbiol.">
        <title>The Global Catalogue of Microorganisms (GCM) 10K type strain sequencing project: providing services to taxonomists for standard genome sequencing and annotation.</title>
        <authorList>
            <consortium name="The Broad Institute Genomics Platform"/>
            <consortium name="The Broad Institute Genome Sequencing Center for Infectious Disease"/>
            <person name="Wu L."/>
            <person name="Ma J."/>
        </authorList>
    </citation>
    <scope>NUCLEOTIDE SEQUENCE [LARGE SCALE GENOMIC DNA]</scope>
    <source>
        <strain evidence="3">KCTC 42456</strain>
    </source>
</reference>
<dbReference type="RefSeq" id="WP_379044499.1">
    <property type="nucleotide sequence ID" value="NZ_JBHSKW010000042.1"/>
</dbReference>
<evidence type="ECO:0000313" key="2">
    <source>
        <dbReference type="EMBL" id="MFD2730758.1"/>
    </source>
</evidence>
<organism evidence="2 3">
    <name type="scientific">Pedobacter alpinus</name>
    <dbReference type="NCBI Taxonomy" id="1590643"/>
    <lineage>
        <taxon>Bacteria</taxon>
        <taxon>Pseudomonadati</taxon>
        <taxon>Bacteroidota</taxon>
        <taxon>Sphingobacteriia</taxon>
        <taxon>Sphingobacteriales</taxon>
        <taxon>Sphingobacteriaceae</taxon>
        <taxon>Pedobacter</taxon>
    </lineage>
</organism>
<dbReference type="Proteomes" id="UP001597546">
    <property type="component" value="Unassembled WGS sequence"/>
</dbReference>
<comment type="caution">
    <text evidence="2">The sequence shown here is derived from an EMBL/GenBank/DDBJ whole genome shotgun (WGS) entry which is preliminary data.</text>
</comment>
<feature type="signal peptide" evidence="1">
    <location>
        <begin position="1"/>
        <end position="20"/>
    </location>
</feature>
<feature type="chain" id="PRO_5045419593" evidence="1">
    <location>
        <begin position="21"/>
        <end position="322"/>
    </location>
</feature>